<evidence type="ECO:0000313" key="3">
    <source>
        <dbReference type="Proteomes" id="UP001558713"/>
    </source>
</evidence>
<dbReference type="InterPro" id="IPR006566">
    <property type="entry name" value="FBD"/>
</dbReference>
<reference evidence="2 3" key="1">
    <citation type="submission" date="2024-04" db="EMBL/GenBank/DDBJ databases">
        <title>Genome assembly C_amara_ONT_v2.</title>
        <authorList>
            <person name="Yant L."/>
            <person name="Moore C."/>
            <person name="Slenker M."/>
        </authorList>
    </citation>
    <scope>NUCLEOTIDE SEQUENCE [LARGE SCALE GENOMIC DNA]</scope>
    <source>
        <tissue evidence="2">Leaf</tissue>
    </source>
</reference>
<evidence type="ECO:0000259" key="1">
    <source>
        <dbReference type="SMART" id="SM00579"/>
    </source>
</evidence>
<evidence type="ECO:0000313" key="2">
    <source>
        <dbReference type="EMBL" id="KAL1189800.1"/>
    </source>
</evidence>
<accession>A0ABD0Z523</accession>
<gene>
    <name evidence="2" type="ORF">V5N11_036278</name>
</gene>
<protein>
    <submittedName>
        <fullName evidence="2">F-box protein</fullName>
    </submittedName>
</protein>
<dbReference type="Proteomes" id="UP001558713">
    <property type="component" value="Unassembled WGS sequence"/>
</dbReference>
<dbReference type="EMBL" id="JBANAX010000888">
    <property type="protein sequence ID" value="KAL1189800.1"/>
    <property type="molecule type" value="Genomic_DNA"/>
</dbReference>
<organism evidence="2 3">
    <name type="scientific">Cardamine amara subsp. amara</name>
    <dbReference type="NCBI Taxonomy" id="228776"/>
    <lineage>
        <taxon>Eukaryota</taxon>
        <taxon>Viridiplantae</taxon>
        <taxon>Streptophyta</taxon>
        <taxon>Embryophyta</taxon>
        <taxon>Tracheophyta</taxon>
        <taxon>Spermatophyta</taxon>
        <taxon>Magnoliopsida</taxon>
        <taxon>eudicotyledons</taxon>
        <taxon>Gunneridae</taxon>
        <taxon>Pentapetalae</taxon>
        <taxon>rosids</taxon>
        <taxon>malvids</taxon>
        <taxon>Brassicales</taxon>
        <taxon>Brassicaceae</taxon>
        <taxon>Cardamineae</taxon>
        <taxon>Cardamine</taxon>
    </lineage>
</organism>
<dbReference type="PANTHER" id="PTHR31293">
    <property type="entry name" value="RNI-LIKE SUPERFAMILY PROTEIN"/>
    <property type="match status" value="1"/>
</dbReference>
<keyword evidence="3" id="KW-1185">Reference proteome</keyword>
<dbReference type="PANTHER" id="PTHR31293:SF12">
    <property type="entry name" value="RNI-LIKE SUPERFAMILY PROTEIN"/>
    <property type="match status" value="1"/>
</dbReference>
<dbReference type="SMART" id="SM00579">
    <property type="entry name" value="FBD"/>
    <property type="match status" value="1"/>
</dbReference>
<feature type="domain" description="FBD" evidence="1">
    <location>
        <begin position="30"/>
        <end position="93"/>
    </location>
</feature>
<dbReference type="InterPro" id="IPR055294">
    <property type="entry name" value="FBL60-like"/>
</dbReference>
<comment type="caution">
    <text evidence="2">The sequence shown here is derived from an EMBL/GenBank/DDBJ whole genome shotgun (WGS) entry which is preliminary data.</text>
</comment>
<name>A0ABD0Z523_CARAN</name>
<dbReference type="AlphaFoldDB" id="A0ABD0Z523"/>
<proteinExistence type="predicted"/>
<sequence length="95" mass="10436">MCSFLKVDLHHSLTDGCGDVCDCISPSSSSCLTMCHVKVLKILDFGVTCAKMSLVKRFLKNLPQLEQVVIVLHSDSSQGEDVDVFEVYEALEMAP</sequence>